<dbReference type="Gene3D" id="3.90.78.10">
    <property type="entry name" value="UDP-N-acetylenolpyruvoylglucosamine reductase, C-terminal domain"/>
    <property type="match status" value="1"/>
</dbReference>
<evidence type="ECO:0000259" key="20">
    <source>
        <dbReference type="Pfam" id="PF02873"/>
    </source>
</evidence>
<evidence type="ECO:0000256" key="11">
    <source>
        <dbReference type="ARBA" id="ARBA00022857"/>
    </source>
</evidence>
<evidence type="ECO:0000256" key="12">
    <source>
        <dbReference type="ARBA" id="ARBA00022960"/>
    </source>
</evidence>
<dbReference type="EC" id="1.3.1.98" evidence="5 19"/>
<evidence type="ECO:0000256" key="3">
    <source>
        <dbReference type="ARBA" id="ARBA00004496"/>
    </source>
</evidence>
<keyword evidence="7 19" id="KW-0963">Cytoplasm</keyword>
<keyword evidence="10 19" id="KW-0274">FAD</keyword>
<dbReference type="GO" id="GO:0009252">
    <property type="term" value="P:peptidoglycan biosynthetic process"/>
    <property type="evidence" value="ECO:0007669"/>
    <property type="project" value="UniProtKB-UniRule"/>
</dbReference>
<organism evidence="21 22">
    <name type="scientific">Helicobacter cinaedi</name>
    <dbReference type="NCBI Taxonomy" id="213"/>
    <lineage>
        <taxon>Bacteria</taxon>
        <taxon>Pseudomonadati</taxon>
        <taxon>Campylobacterota</taxon>
        <taxon>Epsilonproteobacteria</taxon>
        <taxon>Campylobacterales</taxon>
        <taxon>Helicobacteraceae</taxon>
        <taxon>Helicobacter</taxon>
    </lineage>
</organism>
<evidence type="ECO:0000256" key="10">
    <source>
        <dbReference type="ARBA" id="ARBA00022827"/>
    </source>
</evidence>
<comment type="subcellular location">
    <subcellularLocation>
        <location evidence="3 19">Cytoplasm</location>
    </subcellularLocation>
</comment>
<feature type="active site" evidence="19">
    <location>
        <position position="258"/>
    </location>
</feature>
<proteinExistence type="inferred from homology"/>
<keyword evidence="8 19" id="KW-0132">Cell division</keyword>
<dbReference type="Proteomes" id="UP000255335">
    <property type="component" value="Unassembled WGS sequence"/>
</dbReference>
<feature type="active site" description="Proton donor" evidence="19">
    <location>
        <position position="188"/>
    </location>
</feature>
<keyword evidence="13 19" id="KW-0573">Peptidoglycan synthesis</keyword>
<dbReference type="SUPFAM" id="SSF56194">
    <property type="entry name" value="Uridine diphospho-N-Acetylenolpyruvylglucosamine reductase, MurB, C-terminal domain"/>
    <property type="match status" value="1"/>
</dbReference>
<dbReference type="InterPro" id="IPR003170">
    <property type="entry name" value="MurB"/>
</dbReference>
<keyword evidence="12 19" id="KW-0133">Cell shape</keyword>
<dbReference type="InterPro" id="IPR036635">
    <property type="entry name" value="MurB_C_sf"/>
</dbReference>
<keyword evidence="9 19" id="KW-0285">Flavoprotein</keyword>
<feature type="domain" description="UDP-N-acetylenolpyruvoylglucosamine reductase C-terminal" evidence="20">
    <location>
        <begin position="177"/>
        <end position="262"/>
    </location>
</feature>
<gene>
    <name evidence="19 21" type="primary">murB</name>
    <name evidence="21" type="ORF">NCTC12221_01218</name>
</gene>
<dbReference type="GO" id="GO:0071555">
    <property type="term" value="P:cell wall organization"/>
    <property type="evidence" value="ECO:0007669"/>
    <property type="project" value="UniProtKB-KW"/>
</dbReference>
<dbReference type="SUPFAM" id="SSF56176">
    <property type="entry name" value="FAD-binding/transporter-associated domain-like"/>
    <property type="match status" value="1"/>
</dbReference>
<dbReference type="NCBIfam" id="NF010479">
    <property type="entry name" value="PRK13904.1"/>
    <property type="match status" value="1"/>
</dbReference>
<dbReference type="RefSeq" id="WP_115026383.1">
    <property type="nucleotide sequence ID" value="NZ_UGHZ01000001.1"/>
</dbReference>
<evidence type="ECO:0000256" key="18">
    <source>
        <dbReference type="ARBA" id="ARBA00048914"/>
    </source>
</evidence>
<evidence type="ECO:0000256" key="9">
    <source>
        <dbReference type="ARBA" id="ARBA00022630"/>
    </source>
</evidence>
<dbReference type="AlphaFoldDB" id="A0A377JPS1"/>
<dbReference type="UniPathway" id="UPA00219"/>
<dbReference type="Pfam" id="PF02873">
    <property type="entry name" value="MurB_C"/>
    <property type="match status" value="1"/>
</dbReference>
<dbReference type="GO" id="GO:0050660">
    <property type="term" value="F:flavin adenine dinucleotide binding"/>
    <property type="evidence" value="ECO:0007669"/>
    <property type="project" value="InterPro"/>
</dbReference>
<evidence type="ECO:0000256" key="13">
    <source>
        <dbReference type="ARBA" id="ARBA00022984"/>
    </source>
</evidence>
<comment type="similarity">
    <text evidence="19">Belongs to the MurB family.</text>
</comment>
<evidence type="ECO:0000256" key="15">
    <source>
        <dbReference type="ARBA" id="ARBA00023306"/>
    </source>
</evidence>
<evidence type="ECO:0000256" key="16">
    <source>
        <dbReference type="ARBA" id="ARBA00023316"/>
    </source>
</evidence>
<evidence type="ECO:0000256" key="8">
    <source>
        <dbReference type="ARBA" id="ARBA00022618"/>
    </source>
</evidence>
<dbReference type="GO" id="GO:0008360">
    <property type="term" value="P:regulation of cell shape"/>
    <property type="evidence" value="ECO:0007669"/>
    <property type="project" value="UniProtKB-KW"/>
</dbReference>
<reference evidence="21 22" key="1">
    <citation type="submission" date="2018-06" db="EMBL/GenBank/DDBJ databases">
        <authorList>
            <consortium name="Pathogen Informatics"/>
            <person name="Doyle S."/>
        </authorList>
    </citation>
    <scope>NUCLEOTIDE SEQUENCE [LARGE SCALE GENOMIC DNA]</scope>
    <source>
        <strain evidence="21 22">NCTC12221</strain>
    </source>
</reference>
<sequence>MQTKIIDFSTYSSLKIGTPLEVNLIQTPQDSKLALSQHMQVIGKANNLLVSPKATNLALLDKTFSYITDCGEYIEIGGAYPSGRIFSYFKSHNLGGLEFLQALPGSLGGLVKMNAGMKQYEIKSILHSINVNGEWHDVSTFPMNYRDSGITGIILAARFYKKIGFDTALHTQCNALRKHHPKEPSCGSCFKNPKGDYAGRLLESAELKGYRINDIAFSEQHANFLVNKGKASFEDAITLIELAKKRVFEQSGIRLECEVQIIH</sequence>
<feature type="active site" evidence="19">
    <location>
        <position position="146"/>
    </location>
</feature>
<comment type="cofactor">
    <cofactor evidence="1 19">
        <name>FAD</name>
        <dbReference type="ChEBI" id="CHEBI:57692"/>
    </cofactor>
</comment>
<evidence type="ECO:0000256" key="17">
    <source>
        <dbReference type="ARBA" id="ARBA00031026"/>
    </source>
</evidence>
<protein>
    <recommendedName>
        <fullName evidence="6 19">UDP-N-acetylenolpyruvoylglucosamine reductase</fullName>
        <ecNumber evidence="5 19">1.3.1.98</ecNumber>
    </recommendedName>
    <alternativeName>
        <fullName evidence="17 19">UDP-N-acetylmuramate dehydrogenase</fullName>
    </alternativeName>
</protein>
<dbReference type="Gene3D" id="3.30.465.10">
    <property type="match status" value="1"/>
</dbReference>
<dbReference type="InterPro" id="IPR036318">
    <property type="entry name" value="FAD-bd_PCMH-like_sf"/>
</dbReference>
<comment type="catalytic activity">
    <reaction evidence="18 19">
        <text>UDP-N-acetyl-alpha-D-muramate + NADP(+) = UDP-N-acetyl-3-O-(1-carboxyvinyl)-alpha-D-glucosamine + NADPH + H(+)</text>
        <dbReference type="Rhea" id="RHEA:12248"/>
        <dbReference type="ChEBI" id="CHEBI:15378"/>
        <dbReference type="ChEBI" id="CHEBI:57783"/>
        <dbReference type="ChEBI" id="CHEBI:58349"/>
        <dbReference type="ChEBI" id="CHEBI:68483"/>
        <dbReference type="ChEBI" id="CHEBI:70757"/>
        <dbReference type="EC" id="1.3.1.98"/>
    </reaction>
</comment>
<keyword evidence="14 19" id="KW-0560">Oxidoreductase</keyword>
<evidence type="ECO:0000256" key="1">
    <source>
        <dbReference type="ARBA" id="ARBA00001974"/>
    </source>
</evidence>
<keyword evidence="16 19" id="KW-0961">Cell wall biogenesis/degradation</keyword>
<dbReference type="InterPro" id="IPR016169">
    <property type="entry name" value="FAD-bd_PCMH_sub2"/>
</dbReference>
<evidence type="ECO:0000256" key="4">
    <source>
        <dbReference type="ARBA" id="ARBA00004752"/>
    </source>
</evidence>
<dbReference type="PANTHER" id="PTHR21071:SF4">
    <property type="entry name" value="UDP-N-ACETYLENOLPYRUVOYLGLUCOSAMINE REDUCTASE"/>
    <property type="match status" value="1"/>
</dbReference>
<evidence type="ECO:0000256" key="14">
    <source>
        <dbReference type="ARBA" id="ARBA00023002"/>
    </source>
</evidence>
<dbReference type="GO" id="GO:0005829">
    <property type="term" value="C:cytosol"/>
    <property type="evidence" value="ECO:0007669"/>
    <property type="project" value="TreeGrafter"/>
</dbReference>
<evidence type="ECO:0000256" key="2">
    <source>
        <dbReference type="ARBA" id="ARBA00003921"/>
    </source>
</evidence>
<dbReference type="EMBL" id="UGHZ01000001">
    <property type="protein sequence ID" value="STP09771.1"/>
    <property type="molecule type" value="Genomic_DNA"/>
</dbReference>
<evidence type="ECO:0000256" key="6">
    <source>
        <dbReference type="ARBA" id="ARBA00015188"/>
    </source>
</evidence>
<comment type="function">
    <text evidence="2 19">Cell wall formation.</text>
</comment>
<keyword evidence="11 19" id="KW-0521">NADP</keyword>
<evidence type="ECO:0000256" key="5">
    <source>
        <dbReference type="ARBA" id="ARBA00012518"/>
    </source>
</evidence>
<evidence type="ECO:0000256" key="19">
    <source>
        <dbReference type="HAMAP-Rule" id="MF_00037"/>
    </source>
</evidence>
<accession>A0A377JPS1</accession>
<dbReference type="NCBIfam" id="TIGR00179">
    <property type="entry name" value="murB"/>
    <property type="match status" value="1"/>
</dbReference>
<keyword evidence="15 19" id="KW-0131">Cell cycle</keyword>
<dbReference type="PANTHER" id="PTHR21071">
    <property type="entry name" value="UDP-N-ACETYLENOLPYRUVOYLGLUCOSAMINE REDUCTASE"/>
    <property type="match status" value="1"/>
</dbReference>
<dbReference type="HAMAP" id="MF_00037">
    <property type="entry name" value="MurB"/>
    <property type="match status" value="1"/>
</dbReference>
<name>A0A377JPS1_9HELI</name>
<dbReference type="GO" id="GO:0008762">
    <property type="term" value="F:UDP-N-acetylmuramate dehydrogenase activity"/>
    <property type="evidence" value="ECO:0007669"/>
    <property type="project" value="UniProtKB-UniRule"/>
</dbReference>
<comment type="pathway">
    <text evidence="4 19">Cell wall biogenesis; peptidoglycan biosynthesis.</text>
</comment>
<evidence type="ECO:0000313" key="22">
    <source>
        <dbReference type="Proteomes" id="UP000255335"/>
    </source>
</evidence>
<dbReference type="GO" id="GO:0051301">
    <property type="term" value="P:cell division"/>
    <property type="evidence" value="ECO:0007669"/>
    <property type="project" value="UniProtKB-KW"/>
</dbReference>
<dbReference type="InterPro" id="IPR011601">
    <property type="entry name" value="MurB_C"/>
</dbReference>
<evidence type="ECO:0000313" key="21">
    <source>
        <dbReference type="EMBL" id="STP09771.1"/>
    </source>
</evidence>
<evidence type="ECO:0000256" key="7">
    <source>
        <dbReference type="ARBA" id="ARBA00022490"/>
    </source>
</evidence>